<comment type="caution">
    <text evidence="2">The sequence shown here is derived from an EMBL/GenBank/DDBJ whole genome shotgun (WGS) entry which is preliminary data.</text>
</comment>
<dbReference type="InterPro" id="IPR040420">
    <property type="entry name" value="At1g76660-like"/>
</dbReference>
<dbReference type="Proteomes" id="UP000315295">
    <property type="component" value="Unassembled WGS sequence"/>
</dbReference>
<evidence type="ECO:0000256" key="1">
    <source>
        <dbReference type="SAM" id="MobiDB-lite"/>
    </source>
</evidence>
<accession>A0A540L6H4</accession>
<dbReference type="PANTHER" id="PTHR31798">
    <property type="entry name" value="HYDROXYPROLINE-RICH GLYCOPROTEIN-LIKE"/>
    <property type="match status" value="1"/>
</dbReference>
<sequence length="520" mass="55732">MSGVNYQRHAGSLSRVSLSRSLHLDLCFPFRFCLSLSLIRTAILPFSSIFRLQFYFLGMARGMSIRMGMGSHPGSRPRFHGSLSLSYGKLKRTETHLTGVCCSWFAGKRNAGVPRVVSLWLEELKTHCSNGLRAEQIPSTGAGGKRIVPATRIPEGNASANQPNGPQTVGLANQTTSLAPSLLAPPSSPASFTNSALPSTAQSPSCFLSANSPGGPSSTMYATGPYANETQLVSPPVFSTFTTEPSTAPLTPPPELAHLTTPSSPDVPYAHFLSSSVDLKSTEKTNYIAANDLHSTYSLYPGSPASSLRSPISRASNNCSSSSFPERDFPSHWDPSASPQNVTYPRNGSVRMFGHDPVGASVASQDSNFFCPATFAQFYLDNPPFPHAGGRLSVSKDSDVYTTGGNGSQSRHSRSPKQDVEEIEAYRASFGFSADEIITTTQYVEISDVMEDSFTMTPFPSHKLPTEESMEPTSVSEGLKAHKTKTNLQSQDSLKSEPDLDDGGHCDLAISCTGSEGELS</sequence>
<feature type="compositionally biased region" description="Low complexity" evidence="1">
    <location>
        <begin position="310"/>
        <end position="323"/>
    </location>
</feature>
<reference evidence="2 3" key="1">
    <citation type="journal article" date="2019" name="G3 (Bethesda)">
        <title>Sequencing of a Wild Apple (Malus baccata) Genome Unravels the Differences Between Cultivated and Wild Apple Species Regarding Disease Resistance and Cold Tolerance.</title>
        <authorList>
            <person name="Chen X."/>
        </authorList>
    </citation>
    <scope>NUCLEOTIDE SEQUENCE [LARGE SCALE GENOMIC DNA]</scope>
    <source>
        <strain evidence="3">cv. Shandingzi</strain>
        <tissue evidence="2">Leaves</tissue>
    </source>
</reference>
<feature type="region of interest" description="Disordered" evidence="1">
    <location>
        <begin position="310"/>
        <end position="340"/>
    </location>
</feature>
<gene>
    <name evidence="2" type="ORF">C1H46_032370</name>
</gene>
<dbReference type="PANTHER" id="PTHR31798:SF3">
    <property type="entry name" value="OS01G0103800 PROTEIN"/>
    <property type="match status" value="1"/>
</dbReference>
<evidence type="ECO:0000313" key="3">
    <source>
        <dbReference type="Proteomes" id="UP000315295"/>
    </source>
</evidence>
<dbReference type="AlphaFoldDB" id="A0A540L6H4"/>
<name>A0A540L6H4_MALBA</name>
<organism evidence="2 3">
    <name type="scientific">Malus baccata</name>
    <name type="common">Siberian crab apple</name>
    <name type="synonym">Pyrus baccata</name>
    <dbReference type="NCBI Taxonomy" id="106549"/>
    <lineage>
        <taxon>Eukaryota</taxon>
        <taxon>Viridiplantae</taxon>
        <taxon>Streptophyta</taxon>
        <taxon>Embryophyta</taxon>
        <taxon>Tracheophyta</taxon>
        <taxon>Spermatophyta</taxon>
        <taxon>Magnoliopsida</taxon>
        <taxon>eudicotyledons</taxon>
        <taxon>Gunneridae</taxon>
        <taxon>Pentapetalae</taxon>
        <taxon>rosids</taxon>
        <taxon>fabids</taxon>
        <taxon>Rosales</taxon>
        <taxon>Rosaceae</taxon>
        <taxon>Amygdaloideae</taxon>
        <taxon>Maleae</taxon>
        <taxon>Malus</taxon>
    </lineage>
</organism>
<protein>
    <submittedName>
        <fullName evidence="2">Uncharacterized protein</fullName>
    </submittedName>
</protein>
<feature type="region of interest" description="Disordered" evidence="1">
    <location>
        <begin position="457"/>
        <end position="520"/>
    </location>
</feature>
<keyword evidence="3" id="KW-1185">Reference proteome</keyword>
<dbReference type="EMBL" id="VIEB01000739">
    <property type="protein sequence ID" value="TQD82075.1"/>
    <property type="molecule type" value="Genomic_DNA"/>
</dbReference>
<feature type="region of interest" description="Disordered" evidence="1">
    <location>
        <begin position="390"/>
        <end position="420"/>
    </location>
</feature>
<feature type="compositionally biased region" description="Basic and acidic residues" evidence="1">
    <location>
        <begin position="494"/>
        <end position="505"/>
    </location>
</feature>
<dbReference type="STRING" id="106549.A0A540L6H4"/>
<evidence type="ECO:0000313" key="2">
    <source>
        <dbReference type="EMBL" id="TQD82075.1"/>
    </source>
</evidence>
<proteinExistence type="predicted"/>